<evidence type="ECO:0000313" key="2">
    <source>
        <dbReference type="EMBL" id="BBJ48212.1"/>
    </source>
</evidence>
<sequence>MLPAQPTPSTGHHRYTTVEHKRVHRVHRSSPRNALPGPPGSEHPTQIGPYVRHLPIGRDPRKDTWDPDRSGLPPLTVVPLWPAPKGPGRERGGRTDARGRTTPAPNAPARAAARAHVNWLRTGTQ</sequence>
<evidence type="ECO:0000256" key="1">
    <source>
        <dbReference type="SAM" id="MobiDB-lite"/>
    </source>
</evidence>
<feature type="compositionally biased region" description="Basic and acidic residues" evidence="1">
    <location>
        <begin position="87"/>
        <end position="99"/>
    </location>
</feature>
<protein>
    <submittedName>
        <fullName evidence="2">Uncharacterized protein</fullName>
    </submittedName>
</protein>
<accession>A0A499V3Z8</accession>
<feature type="compositionally biased region" description="Low complexity" evidence="1">
    <location>
        <begin position="100"/>
        <end position="112"/>
    </location>
</feature>
<feature type="region of interest" description="Disordered" evidence="1">
    <location>
        <begin position="1"/>
        <end position="112"/>
    </location>
</feature>
<feature type="compositionally biased region" description="Basic and acidic residues" evidence="1">
    <location>
        <begin position="56"/>
        <end position="69"/>
    </location>
</feature>
<reference evidence="2" key="1">
    <citation type="submission" date="2019-04" db="EMBL/GenBank/DDBJ databases">
        <title>Draft genome sequences of Streptomyces avermitilis MC3.</title>
        <authorList>
            <person name="Komaki H."/>
            <person name="Tamura T."/>
            <person name="Hosoyama A."/>
        </authorList>
    </citation>
    <scope>NUCLEOTIDE SEQUENCE</scope>
    <source>
        <strain evidence="2">MC3</strain>
    </source>
</reference>
<dbReference type="AlphaFoldDB" id="A0A499V3Z8"/>
<organism evidence="2">
    <name type="scientific">Streptomyces avermitilis</name>
    <dbReference type="NCBI Taxonomy" id="33903"/>
    <lineage>
        <taxon>Bacteria</taxon>
        <taxon>Bacillati</taxon>
        <taxon>Actinomycetota</taxon>
        <taxon>Actinomycetes</taxon>
        <taxon>Kitasatosporales</taxon>
        <taxon>Streptomycetaceae</taxon>
        <taxon>Streptomyces</taxon>
    </lineage>
</organism>
<proteinExistence type="predicted"/>
<gene>
    <name evidence="2" type="ORF">SAVMC3_08410</name>
</gene>
<name>A0A499V3Z8_STRAX</name>
<dbReference type="EMBL" id="AP019621">
    <property type="protein sequence ID" value="BBJ48212.1"/>
    <property type="molecule type" value="Genomic_DNA"/>
</dbReference>
<feature type="compositionally biased region" description="Basic residues" evidence="1">
    <location>
        <begin position="11"/>
        <end position="30"/>
    </location>
</feature>